<name>A0A830EEE3_9CREN</name>
<dbReference type="EMBL" id="BMNM01000001">
    <property type="protein sequence ID" value="GGI68738.1"/>
    <property type="molecule type" value="Genomic_DNA"/>
</dbReference>
<dbReference type="GeneID" id="76206633"/>
<keyword evidence="4" id="KW-1185">Reference proteome</keyword>
<dbReference type="RefSeq" id="WP_054843180.1">
    <property type="nucleotide sequence ID" value="NZ_AP026830.1"/>
</dbReference>
<evidence type="ECO:0000313" key="1">
    <source>
        <dbReference type="EMBL" id="BDR91993.1"/>
    </source>
</evidence>
<evidence type="ECO:0000313" key="3">
    <source>
        <dbReference type="Proteomes" id="UP000657075"/>
    </source>
</evidence>
<evidence type="ECO:0000313" key="2">
    <source>
        <dbReference type="EMBL" id="GGI68738.1"/>
    </source>
</evidence>
<gene>
    <name evidence="2" type="ORF">GCM10007112_02190</name>
    <name evidence="1" type="ORF">Vsou_10860</name>
</gene>
<dbReference type="Proteomes" id="UP000657075">
    <property type="component" value="Unassembled WGS sequence"/>
</dbReference>
<dbReference type="Proteomes" id="UP001060771">
    <property type="component" value="Chromosome"/>
</dbReference>
<sequence length="134" mass="15043">MIIEIKKFNSLNELIQSLKNELSNSNVFMYILRQNWNELLGSENNVVLANEISEIIKFIDGGTEVFSLKFIYKSGTNTKSNVINEAAGYEQLKTAIIKSIIYKLESLSNINKDKPLIALLVDSIPIMIIMQGSG</sequence>
<protein>
    <submittedName>
        <fullName evidence="2">Uncharacterized protein</fullName>
    </submittedName>
</protein>
<dbReference type="EMBL" id="AP026830">
    <property type="protein sequence ID" value="BDR91993.1"/>
    <property type="molecule type" value="Genomic_DNA"/>
</dbReference>
<proteinExistence type="predicted"/>
<reference evidence="1" key="4">
    <citation type="journal article" date="2023" name="Microbiol. Resour. Announc.">
        <title>Complete Genome Sequence of Vulcanisaeta souniana Strain IC-059, a Hyperthermophilic Archaeon Isolated from Hot Spring Water in Japan.</title>
        <authorList>
            <person name="Kato S."/>
            <person name="Itoh T."/>
            <person name="Wu L."/>
            <person name="Ma J."/>
            <person name="Ohkuma M."/>
        </authorList>
    </citation>
    <scope>NUCLEOTIDE SEQUENCE</scope>
    <source>
        <strain evidence="1">JCM 11219</strain>
    </source>
</reference>
<dbReference type="AlphaFoldDB" id="A0A830EEE3"/>
<reference evidence="2" key="2">
    <citation type="submission" date="2020-09" db="EMBL/GenBank/DDBJ databases">
        <authorList>
            <person name="Sun Q."/>
            <person name="Ohkuma M."/>
        </authorList>
    </citation>
    <scope>NUCLEOTIDE SEQUENCE</scope>
    <source>
        <strain evidence="2">JCM 11219</strain>
    </source>
</reference>
<reference evidence="4" key="3">
    <citation type="submission" date="2022-09" db="EMBL/GenBank/DDBJ databases">
        <title>Complete genome sequence of Vulcanisaeta souniana.</title>
        <authorList>
            <person name="Kato S."/>
            <person name="Itoh T."/>
            <person name="Ohkuma M."/>
        </authorList>
    </citation>
    <scope>NUCLEOTIDE SEQUENCE [LARGE SCALE GENOMIC DNA]</scope>
    <source>
        <strain evidence="4">JCM 11219</strain>
    </source>
</reference>
<evidence type="ECO:0000313" key="4">
    <source>
        <dbReference type="Proteomes" id="UP001060771"/>
    </source>
</evidence>
<dbReference type="OrthoDB" id="27322at2157"/>
<accession>A0A830EEE3</accession>
<reference evidence="2" key="1">
    <citation type="journal article" date="2014" name="Int. J. Syst. Evol. Microbiol.">
        <title>Complete genome sequence of Corynebacterium casei LMG S-19264T (=DSM 44701T), isolated from a smear-ripened cheese.</title>
        <authorList>
            <consortium name="US DOE Joint Genome Institute (JGI-PGF)"/>
            <person name="Walter F."/>
            <person name="Albersmeier A."/>
            <person name="Kalinowski J."/>
            <person name="Ruckert C."/>
        </authorList>
    </citation>
    <scope>NUCLEOTIDE SEQUENCE</scope>
    <source>
        <strain evidence="2">JCM 11219</strain>
    </source>
</reference>
<organism evidence="2 3">
    <name type="scientific">Vulcanisaeta souniana JCM 11219</name>
    <dbReference type="NCBI Taxonomy" id="1293586"/>
    <lineage>
        <taxon>Archaea</taxon>
        <taxon>Thermoproteota</taxon>
        <taxon>Thermoprotei</taxon>
        <taxon>Thermoproteales</taxon>
        <taxon>Thermoproteaceae</taxon>
        <taxon>Vulcanisaeta</taxon>
    </lineage>
</organism>